<comment type="caution">
    <text evidence="2">The sequence shown here is derived from an EMBL/GenBank/DDBJ whole genome shotgun (WGS) entry which is preliminary data.</text>
</comment>
<evidence type="ECO:0000313" key="2">
    <source>
        <dbReference type="EMBL" id="RNA34716.1"/>
    </source>
</evidence>
<protein>
    <submittedName>
        <fullName evidence="2">Uncharacterized protein</fullName>
    </submittedName>
</protein>
<dbReference type="AlphaFoldDB" id="A0A3M7SG51"/>
<dbReference type="EMBL" id="REGN01001428">
    <property type="protein sequence ID" value="RNA34716.1"/>
    <property type="molecule type" value="Genomic_DNA"/>
</dbReference>
<keyword evidence="3" id="KW-1185">Reference proteome</keyword>
<organism evidence="2 3">
    <name type="scientific">Brachionus plicatilis</name>
    <name type="common">Marine rotifer</name>
    <name type="synonym">Brachionus muelleri</name>
    <dbReference type="NCBI Taxonomy" id="10195"/>
    <lineage>
        <taxon>Eukaryota</taxon>
        <taxon>Metazoa</taxon>
        <taxon>Spiralia</taxon>
        <taxon>Gnathifera</taxon>
        <taxon>Rotifera</taxon>
        <taxon>Eurotatoria</taxon>
        <taxon>Monogononta</taxon>
        <taxon>Pseudotrocha</taxon>
        <taxon>Ploima</taxon>
        <taxon>Brachionidae</taxon>
        <taxon>Brachionus</taxon>
    </lineage>
</organism>
<dbReference type="Proteomes" id="UP000276133">
    <property type="component" value="Unassembled WGS sequence"/>
</dbReference>
<keyword evidence="1" id="KW-0732">Signal</keyword>
<accession>A0A3M7SG51</accession>
<feature type="non-terminal residue" evidence="2">
    <location>
        <position position="239"/>
    </location>
</feature>
<dbReference type="OrthoDB" id="10227653at2759"/>
<feature type="signal peptide" evidence="1">
    <location>
        <begin position="1"/>
        <end position="23"/>
    </location>
</feature>
<gene>
    <name evidence="2" type="ORF">BpHYR1_046268</name>
</gene>
<proteinExistence type="predicted"/>
<name>A0A3M7SG51_BRAPC</name>
<reference evidence="2 3" key="1">
    <citation type="journal article" date="2018" name="Sci. Rep.">
        <title>Genomic signatures of local adaptation to the degree of environmental predictability in rotifers.</title>
        <authorList>
            <person name="Franch-Gras L."/>
            <person name="Hahn C."/>
            <person name="Garcia-Roger E.M."/>
            <person name="Carmona M.J."/>
            <person name="Serra M."/>
            <person name="Gomez A."/>
        </authorList>
    </citation>
    <scope>NUCLEOTIDE SEQUENCE [LARGE SCALE GENOMIC DNA]</scope>
    <source>
        <strain evidence="2">HYR1</strain>
    </source>
</reference>
<feature type="chain" id="PRO_5018018064" evidence="1">
    <location>
        <begin position="24"/>
        <end position="239"/>
    </location>
</feature>
<evidence type="ECO:0000313" key="3">
    <source>
        <dbReference type="Proteomes" id="UP000276133"/>
    </source>
</evidence>
<evidence type="ECO:0000256" key="1">
    <source>
        <dbReference type="SAM" id="SignalP"/>
    </source>
</evidence>
<sequence>MYLFVWIIFQFFVLISEFIKTEGSVLFIRQRREAASQKKSTLHHVPGHLIKGAHLYVCSPTSDCFKIEQFSIADNHTLNCYELFLPIIFNLKNDPNKIFGHLSEYTSEINSEQKYSDYCRKIKRYNINEKYVLMTVVENMIFTERKKADNVISNELFENSHYFTWILLKLHIYLEESDKIDFFKATKDFTFYFTCVKYFTIFAIACIKAYSHYCRQVQKELMRIQAEEEEDEEEEEYQS</sequence>